<dbReference type="Proteomes" id="UP000248329">
    <property type="component" value="Unassembled WGS sequence"/>
</dbReference>
<evidence type="ECO:0000313" key="1">
    <source>
        <dbReference type="EMBL" id="PXF61564.1"/>
    </source>
</evidence>
<reference evidence="1" key="1">
    <citation type="submission" date="2018-01" db="EMBL/GenBank/DDBJ databases">
        <authorList>
            <person name="Krukenberg V."/>
        </authorList>
    </citation>
    <scope>NUCLEOTIDE SEQUENCE</scope>
    <source>
        <strain evidence="1">E20ANME2</strain>
    </source>
</reference>
<dbReference type="EMBL" id="PQXF01000004">
    <property type="protein sequence ID" value="PXF61564.1"/>
    <property type="molecule type" value="Genomic_DNA"/>
</dbReference>
<organism evidence="1 2">
    <name type="scientific">Candidatus Methanogaster sp</name>
    <dbReference type="NCBI Taxonomy" id="3386292"/>
    <lineage>
        <taxon>Archaea</taxon>
        <taxon>Methanobacteriati</taxon>
        <taxon>Methanobacteriota</taxon>
        <taxon>Stenosarchaea group</taxon>
        <taxon>Methanomicrobia</taxon>
        <taxon>Methanosarcinales</taxon>
        <taxon>ANME-2 cluster</taxon>
        <taxon>Candidatus Methanogasteraceae</taxon>
        <taxon>Candidatus Methanogaster</taxon>
    </lineage>
</organism>
<gene>
    <name evidence="1" type="ORF">C4B59_03160</name>
</gene>
<comment type="caution">
    <text evidence="1">The sequence shown here is derived from an EMBL/GenBank/DDBJ whole genome shotgun (WGS) entry which is preliminary data.</text>
</comment>
<accession>A0AC61L5R4</accession>
<evidence type="ECO:0000313" key="2">
    <source>
        <dbReference type="Proteomes" id="UP000248329"/>
    </source>
</evidence>
<protein>
    <submittedName>
        <fullName evidence="1">Uncharacterized protein</fullName>
    </submittedName>
</protein>
<sequence>MYLHDGNWQQIRAALQTVGAPTTATELGIPDQCIIDALVHASEIRPERYTILGAGLTGDATMKWRGL</sequence>
<name>A0AC61L5R4_9EURY</name>
<proteinExistence type="predicted"/>